<evidence type="ECO:0000256" key="1">
    <source>
        <dbReference type="SAM" id="SignalP"/>
    </source>
</evidence>
<dbReference type="Pfam" id="PF01467">
    <property type="entry name" value="CTP_transf_like"/>
    <property type="match status" value="1"/>
</dbReference>
<feature type="chain" id="PRO_5045592631" description="Cytidyltransferase-like domain-containing protein" evidence="1">
    <location>
        <begin position="22"/>
        <end position="306"/>
    </location>
</feature>
<dbReference type="InterPro" id="IPR014729">
    <property type="entry name" value="Rossmann-like_a/b/a_fold"/>
</dbReference>
<keyword evidence="4" id="KW-1185">Reference proteome</keyword>
<keyword evidence="1" id="KW-0732">Signal</keyword>
<proteinExistence type="predicted"/>
<reference evidence="3 4" key="1">
    <citation type="submission" date="2021-02" db="EMBL/GenBank/DDBJ databases">
        <title>Variation within the Batrachochytrium salamandrivorans European outbreak.</title>
        <authorList>
            <person name="Kelly M."/>
            <person name="Pasmans F."/>
            <person name="Shea T.P."/>
            <person name="Munoz J.F."/>
            <person name="Carranza S."/>
            <person name="Cuomo C.A."/>
            <person name="Martel A."/>
        </authorList>
    </citation>
    <scope>NUCLEOTIDE SEQUENCE [LARGE SCALE GENOMIC DNA]</scope>
    <source>
        <strain evidence="3 4">AMFP18/2</strain>
    </source>
</reference>
<dbReference type="PANTHER" id="PTHR10695:SF46">
    <property type="entry name" value="BIFUNCTIONAL COENZYME A SYNTHASE-RELATED"/>
    <property type="match status" value="1"/>
</dbReference>
<dbReference type="EMBL" id="JAFCIX010000464">
    <property type="protein sequence ID" value="KAH6589404.1"/>
    <property type="molecule type" value="Genomic_DNA"/>
</dbReference>
<dbReference type="InterPro" id="IPR004821">
    <property type="entry name" value="Cyt_trans-like"/>
</dbReference>
<feature type="domain" description="Cytidyltransferase-like" evidence="2">
    <location>
        <begin position="147"/>
        <end position="293"/>
    </location>
</feature>
<organism evidence="3 4">
    <name type="scientific">Batrachochytrium salamandrivorans</name>
    <dbReference type="NCBI Taxonomy" id="1357716"/>
    <lineage>
        <taxon>Eukaryota</taxon>
        <taxon>Fungi</taxon>
        <taxon>Fungi incertae sedis</taxon>
        <taxon>Chytridiomycota</taxon>
        <taxon>Chytridiomycota incertae sedis</taxon>
        <taxon>Chytridiomycetes</taxon>
        <taxon>Rhizophydiales</taxon>
        <taxon>Rhizophydiales incertae sedis</taxon>
        <taxon>Batrachochytrium</taxon>
    </lineage>
</organism>
<dbReference type="PANTHER" id="PTHR10695">
    <property type="entry name" value="DEPHOSPHO-COA KINASE-RELATED"/>
    <property type="match status" value="1"/>
</dbReference>
<gene>
    <name evidence="3" type="ORF">BASA50_010058</name>
</gene>
<dbReference type="Proteomes" id="UP001648503">
    <property type="component" value="Unassembled WGS sequence"/>
</dbReference>
<name>A0ABQ8EZL7_9FUNG</name>
<sequence length="306" mass="34126">MALLCILQLTSLATVIPGAATWQQFQSLVCALYYTAANETFKSDSAGHRDPLLPVNVVLQEWCGYNVWDFAAEKMWVHKLVEAQASSTHRQIQERIYLPGNTPDIIWLDPLSTKAQAENTQEKGYTLSSDTLEKHTMSQSQLGHVAVGGTFDHLHAGHRILLTCTAWLTRSRIVCGVMDPDSARLEKKTGYQVMESTQTRIDNVKNFLHLIRRDVVSDVVAIQDDYGPTRSDVLLEAIVGSGETLRGCNMVNQVRSEGNLNALQIFIIDVISPTAGIITMQDFQSKISSTYLRMYILSHFKDAATH</sequence>
<evidence type="ECO:0000313" key="4">
    <source>
        <dbReference type="Proteomes" id="UP001648503"/>
    </source>
</evidence>
<evidence type="ECO:0000259" key="2">
    <source>
        <dbReference type="Pfam" id="PF01467"/>
    </source>
</evidence>
<dbReference type="SUPFAM" id="SSF52374">
    <property type="entry name" value="Nucleotidylyl transferase"/>
    <property type="match status" value="1"/>
</dbReference>
<protein>
    <recommendedName>
        <fullName evidence="2">Cytidyltransferase-like domain-containing protein</fullName>
    </recommendedName>
</protein>
<dbReference type="Gene3D" id="3.40.50.620">
    <property type="entry name" value="HUPs"/>
    <property type="match status" value="1"/>
</dbReference>
<feature type="signal peptide" evidence="1">
    <location>
        <begin position="1"/>
        <end position="21"/>
    </location>
</feature>
<comment type="caution">
    <text evidence="3">The sequence shown here is derived from an EMBL/GenBank/DDBJ whole genome shotgun (WGS) entry which is preliminary data.</text>
</comment>
<accession>A0ABQ8EZL7</accession>
<evidence type="ECO:0000313" key="3">
    <source>
        <dbReference type="EMBL" id="KAH6589404.1"/>
    </source>
</evidence>